<evidence type="ECO:0000313" key="3">
    <source>
        <dbReference type="EMBL" id="PVI05729.1"/>
    </source>
</evidence>
<evidence type="ECO:0000259" key="2">
    <source>
        <dbReference type="Pfam" id="PF01965"/>
    </source>
</evidence>
<dbReference type="InterPro" id="IPR029062">
    <property type="entry name" value="Class_I_gatase-like"/>
</dbReference>
<dbReference type="PANTHER" id="PTHR43130:SF15">
    <property type="entry name" value="THIJ_PFPI FAMILY PROTEIN (AFU_ORTHOLOGUE AFUA_5G14240)"/>
    <property type="match status" value="1"/>
</dbReference>
<feature type="domain" description="DJ-1/PfpI" evidence="2">
    <location>
        <begin position="48"/>
        <end position="217"/>
    </location>
</feature>
<dbReference type="GO" id="GO:0016740">
    <property type="term" value="F:transferase activity"/>
    <property type="evidence" value="ECO:0007669"/>
    <property type="project" value="UniProtKB-KW"/>
</dbReference>
<dbReference type="InterPro" id="IPR002818">
    <property type="entry name" value="DJ-1/PfpI"/>
</dbReference>
<name>A0A2V1E6L0_9PLEO</name>
<feature type="chain" id="PRO_5015912106" evidence="1">
    <location>
        <begin position="21"/>
        <end position="271"/>
    </location>
</feature>
<reference evidence="3 4" key="1">
    <citation type="journal article" date="2018" name="Sci. Rep.">
        <title>Comparative genomics provides insights into the lifestyle and reveals functional heterogeneity of dark septate endophytic fungi.</title>
        <authorList>
            <person name="Knapp D.G."/>
            <person name="Nemeth J.B."/>
            <person name="Barry K."/>
            <person name="Hainaut M."/>
            <person name="Henrissat B."/>
            <person name="Johnson J."/>
            <person name="Kuo A."/>
            <person name="Lim J.H.P."/>
            <person name="Lipzen A."/>
            <person name="Nolan M."/>
            <person name="Ohm R.A."/>
            <person name="Tamas L."/>
            <person name="Grigoriev I.V."/>
            <person name="Spatafora J.W."/>
            <person name="Nagy L.G."/>
            <person name="Kovacs G.M."/>
        </authorList>
    </citation>
    <scope>NUCLEOTIDE SEQUENCE [LARGE SCALE GENOMIC DNA]</scope>
    <source>
        <strain evidence="3 4">DSE2036</strain>
    </source>
</reference>
<dbReference type="SUPFAM" id="SSF52317">
    <property type="entry name" value="Class I glutamine amidotransferase-like"/>
    <property type="match status" value="1"/>
</dbReference>
<organism evidence="3 4">
    <name type="scientific">Periconia macrospinosa</name>
    <dbReference type="NCBI Taxonomy" id="97972"/>
    <lineage>
        <taxon>Eukaryota</taxon>
        <taxon>Fungi</taxon>
        <taxon>Dikarya</taxon>
        <taxon>Ascomycota</taxon>
        <taxon>Pezizomycotina</taxon>
        <taxon>Dothideomycetes</taxon>
        <taxon>Pleosporomycetidae</taxon>
        <taxon>Pleosporales</taxon>
        <taxon>Massarineae</taxon>
        <taxon>Periconiaceae</taxon>
        <taxon>Periconia</taxon>
    </lineage>
</organism>
<keyword evidence="3" id="KW-0808">Transferase</keyword>
<dbReference type="Gene3D" id="3.40.50.880">
    <property type="match status" value="1"/>
</dbReference>
<accession>A0A2V1E6L0</accession>
<dbReference type="AlphaFoldDB" id="A0A2V1E6L0"/>
<dbReference type="Proteomes" id="UP000244855">
    <property type="component" value="Unassembled WGS sequence"/>
</dbReference>
<proteinExistence type="predicted"/>
<gene>
    <name evidence="3" type="ORF">DM02DRAFT_650403</name>
</gene>
<dbReference type="OrthoDB" id="543156at2759"/>
<keyword evidence="3" id="KW-0315">Glutamine amidotransferase</keyword>
<dbReference type="PANTHER" id="PTHR43130">
    <property type="entry name" value="ARAC-FAMILY TRANSCRIPTIONAL REGULATOR"/>
    <property type="match status" value="1"/>
</dbReference>
<dbReference type="Pfam" id="PF01965">
    <property type="entry name" value="DJ-1_PfpI"/>
    <property type="match status" value="1"/>
</dbReference>
<protein>
    <submittedName>
        <fullName evidence="3">Class I glutamine amidotransferase-like protein</fullName>
    </submittedName>
</protein>
<dbReference type="EMBL" id="KZ805312">
    <property type="protein sequence ID" value="PVI05729.1"/>
    <property type="molecule type" value="Genomic_DNA"/>
</dbReference>
<feature type="signal peptide" evidence="1">
    <location>
        <begin position="1"/>
        <end position="20"/>
    </location>
</feature>
<evidence type="ECO:0000256" key="1">
    <source>
        <dbReference type="SAM" id="SignalP"/>
    </source>
</evidence>
<dbReference type="STRING" id="97972.A0A2V1E6L0"/>
<dbReference type="CDD" id="cd03139">
    <property type="entry name" value="GATase1_PfpI_2"/>
    <property type="match status" value="1"/>
</dbReference>
<keyword evidence="1" id="KW-0732">Signal</keyword>
<dbReference type="InterPro" id="IPR052158">
    <property type="entry name" value="INH-QAR"/>
</dbReference>
<keyword evidence="4" id="KW-1185">Reference proteome</keyword>
<evidence type="ECO:0000313" key="4">
    <source>
        <dbReference type="Proteomes" id="UP000244855"/>
    </source>
</evidence>
<sequence length="271" mass="29502">MKLQASFFQVAALLLASVAASQNKAHSTDDEERHKYNAERNISLGWLLYDGYAPLDFWGPIQILLGAALNFNITVSIIAQKKGPISNVRKDVPVRPGAVSVSMIATHEPQEAPPLNLLMIPGGLGNRGNATDWIIDFVKTRFDSIDYVASVCTGSLLLAKSSVLDSKRATTNKAAWNDVVKHGPNVTWIPNARWTQDGKIWTSSGVAAGMDMTYALLSWMYGSEAINQTMNNIELSPHLNADWDPYAVVHNVPGADTSRPLKDLVGPVGFD</sequence>